<keyword evidence="1" id="KW-0472">Membrane</keyword>
<protein>
    <recommendedName>
        <fullName evidence="3">Zinc-ribbon domain-containing protein</fullName>
    </recommendedName>
</protein>
<proteinExistence type="predicted"/>
<feature type="transmembrane region" description="Helical" evidence="1">
    <location>
        <begin position="59"/>
        <end position="81"/>
    </location>
</feature>
<organism evidence="2">
    <name type="scientific">marine sediment metagenome</name>
    <dbReference type="NCBI Taxonomy" id="412755"/>
    <lineage>
        <taxon>unclassified sequences</taxon>
        <taxon>metagenomes</taxon>
        <taxon>ecological metagenomes</taxon>
    </lineage>
</organism>
<keyword evidence="1" id="KW-0812">Transmembrane</keyword>
<evidence type="ECO:0000313" key="2">
    <source>
        <dbReference type="EMBL" id="GAG16832.1"/>
    </source>
</evidence>
<sequence length="82" mass="8965">MADAMEPGGDEFGGIEFTCPQCGTALDRYHEQCPQCGKALDEEFSATYRPPPAPPAVKIIAWILLAVIILIPLGLALWYLLF</sequence>
<accession>X0W0F3</accession>
<reference evidence="2" key="1">
    <citation type="journal article" date="2014" name="Front. Microbiol.">
        <title>High frequency of phylogenetically diverse reductive dehalogenase-homologous genes in deep subseafloor sedimentary metagenomes.</title>
        <authorList>
            <person name="Kawai M."/>
            <person name="Futagami T."/>
            <person name="Toyoda A."/>
            <person name="Takaki Y."/>
            <person name="Nishi S."/>
            <person name="Hori S."/>
            <person name="Arai W."/>
            <person name="Tsubouchi T."/>
            <person name="Morono Y."/>
            <person name="Uchiyama I."/>
            <person name="Ito T."/>
            <person name="Fujiyama A."/>
            <person name="Inagaki F."/>
            <person name="Takami H."/>
        </authorList>
    </citation>
    <scope>NUCLEOTIDE SEQUENCE</scope>
    <source>
        <strain evidence="2">Expedition CK06-06</strain>
    </source>
</reference>
<name>X0W0F3_9ZZZZ</name>
<keyword evidence="1" id="KW-1133">Transmembrane helix</keyword>
<comment type="caution">
    <text evidence="2">The sequence shown here is derived from an EMBL/GenBank/DDBJ whole genome shotgun (WGS) entry which is preliminary data.</text>
</comment>
<evidence type="ECO:0000256" key="1">
    <source>
        <dbReference type="SAM" id="Phobius"/>
    </source>
</evidence>
<evidence type="ECO:0008006" key="3">
    <source>
        <dbReference type="Google" id="ProtNLM"/>
    </source>
</evidence>
<dbReference type="EMBL" id="BARS01032641">
    <property type="protein sequence ID" value="GAG16832.1"/>
    <property type="molecule type" value="Genomic_DNA"/>
</dbReference>
<gene>
    <name evidence="2" type="ORF">S01H1_50647</name>
</gene>
<dbReference type="AlphaFoldDB" id="X0W0F3"/>